<name>A0ABN7BAC3_9HEMI</name>
<accession>A0ABN7BAC3</accession>
<reference evidence="2 3" key="1">
    <citation type="submission" date="2023-09" db="EMBL/GenBank/DDBJ databases">
        <title>Nesidiocoris tenuis whole genome shotgun sequence.</title>
        <authorList>
            <person name="Shibata T."/>
            <person name="Shimoda M."/>
            <person name="Kobayashi T."/>
            <person name="Uehara T."/>
        </authorList>
    </citation>
    <scope>NUCLEOTIDE SEQUENCE [LARGE SCALE GENOMIC DNA]</scope>
    <source>
        <strain evidence="2 3">Japan</strain>
    </source>
</reference>
<dbReference type="EMBL" id="AP028920">
    <property type="protein sequence ID" value="BET01337.1"/>
    <property type="molecule type" value="Genomic_DNA"/>
</dbReference>
<evidence type="ECO:0000313" key="3">
    <source>
        <dbReference type="Proteomes" id="UP001307889"/>
    </source>
</evidence>
<protein>
    <submittedName>
        <fullName evidence="2">Uncharacterized protein</fullName>
    </submittedName>
</protein>
<keyword evidence="3" id="KW-1185">Reference proteome</keyword>
<dbReference type="Proteomes" id="UP001307889">
    <property type="component" value="Chromosome 12"/>
</dbReference>
<sequence>MDRNFYMDISDDEYMDVDGPENRLSVVQPMEIDGELPGHGQYLPPVPMNPLYNPSDIEITRWYGHNALQIGNGSTALQNPKTPEKPQSAEFEKAKRKIKAIRRKCRM</sequence>
<gene>
    <name evidence="2" type="ORF">NTJ_14153</name>
</gene>
<evidence type="ECO:0000256" key="1">
    <source>
        <dbReference type="SAM" id="MobiDB-lite"/>
    </source>
</evidence>
<evidence type="ECO:0000313" key="2">
    <source>
        <dbReference type="EMBL" id="BET01337.1"/>
    </source>
</evidence>
<proteinExistence type="predicted"/>
<feature type="region of interest" description="Disordered" evidence="1">
    <location>
        <begin position="74"/>
        <end position="95"/>
    </location>
</feature>
<organism evidence="2 3">
    <name type="scientific">Nesidiocoris tenuis</name>
    <dbReference type="NCBI Taxonomy" id="355587"/>
    <lineage>
        <taxon>Eukaryota</taxon>
        <taxon>Metazoa</taxon>
        <taxon>Ecdysozoa</taxon>
        <taxon>Arthropoda</taxon>
        <taxon>Hexapoda</taxon>
        <taxon>Insecta</taxon>
        <taxon>Pterygota</taxon>
        <taxon>Neoptera</taxon>
        <taxon>Paraneoptera</taxon>
        <taxon>Hemiptera</taxon>
        <taxon>Heteroptera</taxon>
        <taxon>Panheteroptera</taxon>
        <taxon>Cimicomorpha</taxon>
        <taxon>Miridae</taxon>
        <taxon>Dicyphina</taxon>
        <taxon>Nesidiocoris</taxon>
    </lineage>
</organism>